<reference evidence="1 2" key="1">
    <citation type="submission" date="2013-11" db="EMBL/GenBank/DDBJ databases">
        <title>Complete genome sequence of Rhizobium gallicum bv. gallicum R602.</title>
        <authorList>
            <person name="Bustos P."/>
            <person name="Santamaria R.I."/>
            <person name="Lozano L."/>
            <person name="Acosta J.L."/>
            <person name="Ormeno-Orrillo E."/>
            <person name="Rogel M.A."/>
            <person name="Romero D."/>
            <person name="Cevallos M.A."/>
            <person name="Martinez-Romero E."/>
            <person name="Gonzalez V."/>
        </authorList>
    </citation>
    <scope>NUCLEOTIDE SEQUENCE [LARGE SCALE GENOMIC DNA]</scope>
    <source>
        <strain evidence="1 2">R602</strain>
        <plasmid evidence="1 2">pRgalR602a</plasmid>
    </source>
</reference>
<organism evidence="1 2">
    <name type="scientific">Rhizobium gallicum bv. gallicum R602sp</name>
    <dbReference type="NCBI Taxonomy" id="1041138"/>
    <lineage>
        <taxon>Bacteria</taxon>
        <taxon>Pseudomonadati</taxon>
        <taxon>Pseudomonadota</taxon>
        <taxon>Alphaproteobacteria</taxon>
        <taxon>Hyphomicrobiales</taxon>
        <taxon>Rhizobiaceae</taxon>
        <taxon>Rhizobium/Agrobacterium group</taxon>
        <taxon>Rhizobium</taxon>
    </lineage>
</organism>
<keyword evidence="2" id="KW-1185">Reference proteome</keyword>
<sequence length="70" mass="7977">MISFMVRTGFRAAQFDRYDHARRCSRFEINLKSYVVRAGSPLSRGSPMVSFRVLDEPSVHSQPRSLCPTA</sequence>
<gene>
    <name evidence="1" type="ORF">RGR602_PA00023</name>
</gene>
<name>A0A0B4X9H6_9HYPH</name>
<protein>
    <submittedName>
        <fullName evidence="1">Uncharacterized protein</fullName>
    </submittedName>
</protein>
<dbReference type="EMBL" id="CP006878">
    <property type="protein sequence ID" value="AJD43370.1"/>
    <property type="molecule type" value="Genomic_DNA"/>
</dbReference>
<keyword evidence="1" id="KW-0614">Plasmid</keyword>
<dbReference type="Proteomes" id="UP000031368">
    <property type="component" value="Plasmid pRgalR602a"/>
</dbReference>
<evidence type="ECO:0000313" key="1">
    <source>
        <dbReference type="EMBL" id="AJD43370.1"/>
    </source>
</evidence>
<dbReference type="AlphaFoldDB" id="A0A0B4X9H6"/>
<proteinExistence type="predicted"/>
<dbReference type="KEGG" id="rga:RGR602_PA00023"/>
<evidence type="ECO:0000313" key="2">
    <source>
        <dbReference type="Proteomes" id="UP000031368"/>
    </source>
</evidence>
<dbReference type="HOGENOM" id="CLU_2755068_0_0_5"/>
<geneLocation type="plasmid" evidence="1 2">
    <name>pRgalR602a</name>
</geneLocation>
<accession>A0A0B4X9H6</accession>